<organism evidence="1 2">
    <name type="scientific">Fulvivirga lutea</name>
    <dbReference type="NCBI Taxonomy" id="2810512"/>
    <lineage>
        <taxon>Bacteria</taxon>
        <taxon>Pseudomonadati</taxon>
        <taxon>Bacteroidota</taxon>
        <taxon>Cytophagia</taxon>
        <taxon>Cytophagales</taxon>
        <taxon>Fulvivirgaceae</taxon>
        <taxon>Fulvivirga</taxon>
    </lineage>
</organism>
<dbReference type="EMBL" id="CP070608">
    <property type="protein sequence ID" value="QSE98721.1"/>
    <property type="molecule type" value="Genomic_DNA"/>
</dbReference>
<proteinExistence type="predicted"/>
<dbReference type="Proteomes" id="UP000662783">
    <property type="component" value="Chromosome"/>
</dbReference>
<name>A0A975A1U6_9BACT</name>
<gene>
    <name evidence="1" type="ORF">JR347_06470</name>
</gene>
<keyword evidence="2" id="KW-1185">Reference proteome</keyword>
<reference evidence="1" key="1">
    <citation type="submission" date="2021-02" db="EMBL/GenBank/DDBJ databases">
        <title>Fulvivirga sp. S481 isolated from sea water.</title>
        <authorList>
            <person name="Bae S.S."/>
            <person name="Baek K."/>
        </authorList>
    </citation>
    <scope>NUCLEOTIDE SEQUENCE</scope>
    <source>
        <strain evidence="1">S481</strain>
    </source>
</reference>
<dbReference type="AlphaFoldDB" id="A0A975A1U6"/>
<sequence>MLCSINSYSQNLESIGQSKPIEVSGGLSLSNIIYAADGIDQRRDPYTYFASGNVTLSLYGWSVPFSFAFSNQNSSFQQPFNQYGLHPTYKWITGHIGYTSMSFSPYTLNGHLFLGAGVDLQPTDKLSISAMYGRLQKAVQPDSTNESVLPAFHRTGFGLKTSYGSASDNVTFIFFSATDDENSLNYVPESLEVLPRENLVLSLAGSKTIVPNLVLKGEFATSALTRDKRAASYEPSNKNIFSTGIFNQKQSTGYYNAYNLGVSYAFSTFSIGAGYERIDPGYETLGAYFFNNNLENITANANTALFSGKVNVGVNAGLQRDNLDGEKVSSMSRFVGSMNVGYTPSNRLNIAVNYSSFNTYTNIRSQFQDINQLTPYDNLDTLNFTQISQSVNSNVNYMLSTNEARRQNINVNITYQNAADEQGGVEQNSGSQFYMFNAAYNLSIVPTNTSFTLAFNYNKNEAAGLNSTTLGPTLGINKTLLDKKMRTGLSVSLNNAYTNNQLVNRVVNYRLTGSYTLKKKHAFNISAVALNRTTVGEDGAVDFLEFTGTIGYNLTLGN</sequence>
<evidence type="ECO:0000313" key="2">
    <source>
        <dbReference type="Proteomes" id="UP000662783"/>
    </source>
</evidence>
<evidence type="ECO:0000313" key="1">
    <source>
        <dbReference type="EMBL" id="QSE98721.1"/>
    </source>
</evidence>
<dbReference type="RefSeq" id="WP_205723235.1">
    <property type="nucleotide sequence ID" value="NZ_CP070608.1"/>
</dbReference>
<dbReference type="KEGG" id="fuv:JR347_06470"/>
<accession>A0A975A1U6</accession>
<protein>
    <submittedName>
        <fullName evidence="1">Uncharacterized protein</fullName>
    </submittedName>
</protein>